<sequence>MSRETSRSKAEVVLPAERASTGTSALGDGHENQTRGDSYDDARGTQQGKRKKKEPIPCGDVIDISSDDGTDHPVKRCREETTEKRGGNGSAQASIARDLKIQQDKNAALQDALVAAYATQKKLTDELETLRGEVETASNTYAELLQRFVETTEVPNSNHSNVRLKSQTGVQMN</sequence>
<proteinExistence type="predicted"/>
<comment type="caution">
    <text evidence="3">The sequence shown here is derived from an EMBL/GenBank/DDBJ whole genome shotgun (WGS) entry which is preliminary data.</text>
</comment>
<evidence type="ECO:0000313" key="3">
    <source>
        <dbReference type="EMBL" id="KAH9842017.1"/>
    </source>
</evidence>
<feature type="region of interest" description="Disordered" evidence="2">
    <location>
        <begin position="153"/>
        <end position="173"/>
    </location>
</feature>
<gene>
    <name evidence="3" type="ORF">C8Q71DRAFT_854370</name>
</gene>
<feature type="region of interest" description="Disordered" evidence="2">
    <location>
        <begin position="1"/>
        <end position="93"/>
    </location>
</feature>
<name>A0ABQ8KTD4_9APHY</name>
<dbReference type="RefSeq" id="XP_047783316.1">
    <property type="nucleotide sequence ID" value="XM_047927037.1"/>
</dbReference>
<protein>
    <recommendedName>
        <fullName evidence="5">BZIP transcription factor</fullName>
    </recommendedName>
</protein>
<dbReference type="GeneID" id="72007769"/>
<feature type="compositionally biased region" description="Basic and acidic residues" evidence="2">
    <location>
        <begin position="69"/>
        <end position="86"/>
    </location>
</feature>
<dbReference type="EMBL" id="JADCUA010000003">
    <property type="protein sequence ID" value="KAH9842017.1"/>
    <property type="molecule type" value="Genomic_DNA"/>
</dbReference>
<evidence type="ECO:0008006" key="5">
    <source>
        <dbReference type="Google" id="ProtNLM"/>
    </source>
</evidence>
<organism evidence="3 4">
    <name type="scientific">Rhodofomes roseus</name>
    <dbReference type="NCBI Taxonomy" id="34475"/>
    <lineage>
        <taxon>Eukaryota</taxon>
        <taxon>Fungi</taxon>
        <taxon>Dikarya</taxon>
        <taxon>Basidiomycota</taxon>
        <taxon>Agaricomycotina</taxon>
        <taxon>Agaricomycetes</taxon>
        <taxon>Polyporales</taxon>
        <taxon>Rhodofomes</taxon>
    </lineage>
</organism>
<keyword evidence="4" id="KW-1185">Reference proteome</keyword>
<evidence type="ECO:0000313" key="4">
    <source>
        <dbReference type="Proteomes" id="UP000814176"/>
    </source>
</evidence>
<feature type="coiled-coil region" evidence="1">
    <location>
        <begin position="120"/>
        <end position="147"/>
    </location>
</feature>
<evidence type="ECO:0000256" key="2">
    <source>
        <dbReference type="SAM" id="MobiDB-lite"/>
    </source>
</evidence>
<evidence type="ECO:0000256" key="1">
    <source>
        <dbReference type="SAM" id="Coils"/>
    </source>
</evidence>
<reference evidence="3 4" key="1">
    <citation type="journal article" date="2021" name="Environ. Microbiol.">
        <title>Gene family expansions and transcriptome signatures uncover fungal adaptations to wood decay.</title>
        <authorList>
            <person name="Hage H."/>
            <person name="Miyauchi S."/>
            <person name="Viragh M."/>
            <person name="Drula E."/>
            <person name="Min B."/>
            <person name="Chaduli D."/>
            <person name="Navarro D."/>
            <person name="Favel A."/>
            <person name="Norest M."/>
            <person name="Lesage-Meessen L."/>
            <person name="Balint B."/>
            <person name="Merenyi Z."/>
            <person name="de Eugenio L."/>
            <person name="Morin E."/>
            <person name="Martinez A.T."/>
            <person name="Baldrian P."/>
            <person name="Stursova M."/>
            <person name="Martinez M.J."/>
            <person name="Novotny C."/>
            <person name="Magnuson J.K."/>
            <person name="Spatafora J.W."/>
            <person name="Maurice S."/>
            <person name="Pangilinan J."/>
            <person name="Andreopoulos W."/>
            <person name="LaButti K."/>
            <person name="Hundley H."/>
            <person name="Na H."/>
            <person name="Kuo A."/>
            <person name="Barry K."/>
            <person name="Lipzen A."/>
            <person name="Henrissat B."/>
            <person name="Riley R."/>
            <person name="Ahrendt S."/>
            <person name="Nagy L.G."/>
            <person name="Grigoriev I.V."/>
            <person name="Martin F."/>
            <person name="Rosso M.N."/>
        </authorList>
    </citation>
    <scope>NUCLEOTIDE SEQUENCE [LARGE SCALE GENOMIC DNA]</scope>
    <source>
        <strain evidence="3 4">CIRM-BRFM 1785</strain>
    </source>
</reference>
<feature type="compositionally biased region" description="Basic and acidic residues" evidence="2">
    <location>
        <begin position="1"/>
        <end position="10"/>
    </location>
</feature>
<feature type="compositionally biased region" description="Basic and acidic residues" evidence="2">
    <location>
        <begin position="28"/>
        <end position="43"/>
    </location>
</feature>
<accession>A0ABQ8KTD4</accession>
<dbReference type="Proteomes" id="UP000814176">
    <property type="component" value="Unassembled WGS sequence"/>
</dbReference>
<keyword evidence="1" id="KW-0175">Coiled coil</keyword>